<dbReference type="AlphaFoldDB" id="A0A1W5ZZW4"/>
<protein>
    <submittedName>
        <fullName evidence="1">Uncharacterized protein</fullName>
    </submittedName>
</protein>
<dbReference type="EMBL" id="CP020772">
    <property type="protein sequence ID" value="ARI78809.1"/>
    <property type="molecule type" value="Genomic_DNA"/>
</dbReference>
<sequence length="117" mass="13682">MNDFGINQPDCEQVKLLQKKRADREFAAALIKRMDKKVLDSINSLKNIEDTCLDTVGAIKDIKNMERVGDLYHIISKVSFWMDCLLEHDPIIKIKTIEEVDAFFNNIKSRRNHFEKK</sequence>
<accession>A0A1W5ZZW4</accession>
<evidence type="ECO:0000313" key="2">
    <source>
        <dbReference type="Proteomes" id="UP000192527"/>
    </source>
</evidence>
<dbReference type="STRING" id="402384.HM131_19070"/>
<dbReference type="RefSeq" id="WP_085031268.1">
    <property type="nucleotide sequence ID" value="NZ_CP020772.1"/>
</dbReference>
<reference evidence="1 2" key="1">
    <citation type="submission" date="2017-04" db="EMBL/GenBank/DDBJ databases">
        <title>The whole genome sequencing and assembly of Halobacillus mangrovi strain.</title>
        <authorList>
            <person name="Lee S.-J."/>
            <person name="Park M.-K."/>
            <person name="Kim J.-Y."/>
            <person name="Lee Y.-J."/>
            <person name="Yi H."/>
            <person name="Bahn Y.-S."/>
            <person name="Kim J.F."/>
            <person name="Lee D.-W."/>
        </authorList>
    </citation>
    <scope>NUCLEOTIDE SEQUENCE [LARGE SCALE GENOMIC DNA]</scope>
    <source>
        <strain evidence="1 2">KTB 131</strain>
    </source>
</reference>
<dbReference type="Proteomes" id="UP000192527">
    <property type="component" value="Chromosome"/>
</dbReference>
<name>A0A1W5ZZW4_9BACI</name>
<organism evidence="1 2">
    <name type="scientific">Halobacillus mangrovi</name>
    <dbReference type="NCBI Taxonomy" id="402384"/>
    <lineage>
        <taxon>Bacteria</taxon>
        <taxon>Bacillati</taxon>
        <taxon>Bacillota</taxon>
        <taxon>Bacilli</taxon>
        <taxon>Bacillales</taxon>
        <taxon>Bacillaceae</taxon>
        <taxon>Halobacillus</taxon>
    </lineage>
</organism>
<gene>
    <name evidence="1" type="ORF">HM131_19070</name>
</gene>
<keyword evidence="2" id="KW-1185">Reference proteome</keyword>
<evidence type="ECO:0000313" key="1">
    <source>
        <dbReference type="EMBL" id="ARI78809.1"/>
    </source>
</evidence>
<dbReference type="OrthoDB" id="581132at2"/>
<proteinExistence type="predicted"/>
<dbReference type="KEGG" id="hmn:HM131_19070"/>